<feature type="chain" id="PRO_5001511629" description="Transmembrane protein" evidence="1">
    <location>
        <begin position="19"/>
        <end position="235"/>
    </location>
</feature>
<dbReference type="RefSeq" id="XP_011129868.1">
    <property type="nucleotide sequence ID" value="XM_011131566.1"/>
</dbReference>
<organism evidence="2 3">
    <name type="scientific">Gregarina niphandrodes</name>
    <name type="common">Septate eugregarine</name>
    <dbReference type="NCBI Taxonomy" id="110365"/>
    <lineage>
        <taxon>Eukaryota</taxon>
        <taxon>Sar</taxon>
        <taxon>Alveolata</taxon>
        <taxon>Apicomplexa</taxon>
        <taxon>Conoidasida</taxon>
        <taxon>Gregarinasina</taxon>
        <taxon>Eugregarinorida</taxon>
        <taxon>Gregarinidae</taxon>
        <taxon>Gregarina</taxon>
    </lineage>
</organism>
<keyword evidence="3" id="KW-1185">Reference proteome</keyword>
<evidence type="ECO:0008006" key="4">
    <source>
        <dbReference type="Google" id="ProtNLM"/>
    </source>
</evidence>
<dbReference type="EMBL" id="AFNH02000414">
    <property type="protein sequence ID" value="EZG70834.1"/>
    <property type="molecule type" value="Genomic_DNA"/>
</dbReference>
<dbReference type="GeneID" id="22911990"/>
<reference evidence="2" key="1">
    <citation type="submission" date="2013-12" db="EMBL/GenBank/DDBJ databases">
        <authorList>
            <person name="Omoto C.K."/>
            <person name="Sibley D."/>
            <person name="Venepally P."/>
            <person name="Hadjithomas M."/>
            <person name="Karamycheva S."/>
            <person name="Brunk B."/>
            <person name="Roos D."/>
            <person name="Caler E."/>
            <person name="Lorenzi H."/>
        </authorList>
    </citation>
    <scope>NUCLEOTIDE SEQUENCE</scope>
</reference>
<dbReference type="Proteomes" id="UP000019763">
    <property type="component" value="Unassembled WGS sequence"/>
</dbReference>
<proteinExistence type="predicted"/>
<sequence>MLACSLGALAAPRWLVSCGTKWGYPTLPVDREEVTLNGVPLGEGTIETLTVEEQEKLRCPLSTLLKNSTLLARAVAVISIELSSDLARKQKSMGESSSDPAKFPYVDSMDQILLPVRPSGKQTVVYELSVETLPDYTTDQAEAVKRTKKVMAEITSRQVNGFPELIDRQKEYSVCVQAMAPGRESYSQWKQFVEEMFKDEFGHDPVNCLVVYVDCFNLGDESTYYRRQQRKNKKR</sequence>
<keyword evidence="1" id="KW-0732">Signal</keyword>
<evidence type="ECO:0000313" key="2">
    <source>
        <dbReference type="EMBL" id="EZG70834.1"/>
    </source>
</evidence>
<protein>
    <recommendedName>
        <fullName evidence="4">Transmembrane protein</fullName>
    </recommendedName>
</protein>
<feature type="signal peptide" evidence="1">
    <location>
        <begin position="1"/>
        <end position="18"/>
    </location>
</feature>
<comment type="caution">
    <text evidence="2">The sequence shown here is derived from an EMBL/GenBank/DDBJ whole genome shotgun (WGS) entry which is preliminary data.</text>
</comment>
<evidence type="ECO:0000313" key="3">
    <source>
        <dbReference type="Proteomes" id="UP000019763"/>
    </source>
</evidence>
<evidence type="ECO:0000256" key="1">
    <source>
        <dbReference type="SAM" id="SignalP"/>
    </source>
</evidence>
<name>A0A023B938_GRENI</name>
<dbReference type="AlphaFoldDB" id="A0A023B938"/>
<dbReference type="VEuPathDB" id="CryptoDB:GNI_054200"/>
<gene>
    <name evidence="2" type="ORF">GNI_054200</name>
</gene>
<accession>A0A023B938</accession>